<evidence type="ECO:0000313" key="2">
    <source>
        <dbReference type="EMBL" id="KAK7232663.1"/>
    </source>
</evidence>
<proteinExistence type="predicted"/>
<reference evidence="2 3" key="1">
    <citation type="submission" date="2024-03" db="EMBL/GenBank/DDBJ databases">
        <title>Aureococcus anophagefferens CCMP1851 and Kratosvirus quantuckense: Draft genome of a second virus-susceptible host strain in the model system.</title>
        <authorList>
            <person name="Chase E."/>
            <person name="Truchon A.R."/>
            <person name="Schepens W."/>
            <person name="Wilhelm S.W."/>
        </authorList>
    </citation>
    <scope>NUCLEOTIDE SEQUENCE [LARGE SCALE GENOMIC DNA]</scope>
    <source>
        <strain evidence="2 3">CCMP1851</strain>
    </source>
</reference>
<sequence>MAPWGSLVRMVAQAAIPIFRAFATAYQQALQNARGTARDGGEGGAEAEEEDDDDVRGDGDPPHGRRGRDEHGRHRGEI</sequence>
<evidence type="ECO:0000256" key="1">
    <source>
        <dbReference type="SAM" id="MobiDB-lite"/>
    </source>
</evidence>
<gene>
    <name evidence="2" type="ORF">SO694_0003533</name>
</gene>
<feature type="compositionally biased region" description="Basic and acidic residues" evidence="1">
    <location>
        <begin position="56"/>
        <end position="78"/>
    </location>
</feature>
<feature type="compositionally biased region" description="Acidic residues" evidence="1">
    <location>
        <begin position="45"/>
        <end position="55"/>
    </location>
</feature>
<protein>
    <submittedName>
        <fullName evidence="2">Uncharacterized protein</fullName>
    </submittedName>
</protein>
<accession>A0ABR1FKR8</accession>
<comment type="caution">
    <text evidence="2">The sequence shown here is derived from an EMBL/GenBank/DDBJ whole genome shotgun (WGS) entry which is preliminary data.</text>
</comment>
<keyword evidence="3" id="KW-1185">Reference proteome</keyword>
<evidence type="ECO:0000313" key="3">
    <source>
        <dbReference type="Proteomes" id="UP001363151"/>
    </source>
</evidence>
<dbReference type="Proteomes" id="UP001363151">
    <property type="component" value="Unassembled WGS sequence"/>
</dbReference>
<feature type="region of interest" description="Disordered" evidence="1">
    <location>
        <begin position="29"/>
        <end position="78"/>
    </location>
</feature>
<dbReference type="EMBL" id="JBBJCI010000367">
    <property type="protein sequence ID" value="KAK7232663.1"/>
    <property type="molecule type" value="Genomic_DNA"/>
</dbReference>
<name>A0ABR1FKR8_AURAN</name>
<organism evidence="2 3">
    <name type="scientific">Aureococcus anophagefferens</name>
    <name type="common">Harmful bloom alga</name>
    <dbReference type="NCBI Taxonomy" id="44056"/>
    <lineage>
        <taxon>Eukaryota</taxon>
        <taxon>Sar</taxon>
        <taxon>Stramenopiles</taxon>
        <taxon>Ochrophyta</taxon>
        <taxon>Pelagophyceae</taxon>
        <taxon>Pelagomonadales</taxon>
        <taxon>Pelagomonadaceae</taxon>
        <taxon>Aureococcus</taxon>
    </lineage>
</organism>